<dbReference type="Pfam" id="PF12838">
    <property type="entry name" value="Fer4_7"/>
    <property type="match status" value="1"/>
</dbReference>
<keyword evidence="3" id="KW-0411">Iron-sulfur</keyword>
<feature type="domain" description="4Fe-4S ferredoxin-type" evidence="4">
    <location>
        <begin position="108"/>
        <end position="132"/>
    </location>
</feature>
<proteinExistence type="predicted"/>
<feature type="domain" description="4Fe-4S ferredoxin-type" evidence="4">
    <location>
        <begin position="1"/>
        <end position="29"/>
    </location>
</feature>
<feature type="domain" description="4Fe-4S ferredoxin-type" evidence="4">
    <location>
        <begin position="30"/>
        <end position="60"/>
    </location>
</feature>
<evidence type="ECO:0000313" key="6">
    <source>
        <dbReference type="Proteomes" id="UP000772181"/>
    </source>
</evidence>
<dbReference type="PROSITE" id="PS00198">
    <property type="entry name" value="4FE4S_FER_1"/>
    <property type="match status" value="1"/>
</dbReference>
<accession>A0A933GK57</accession>
<feature type="domain" description="4Fe-4S ferredoxin-type" evidence="4">
    <location>
        <begin position="71"/>
        <end position="100"/>
    </location>
</feature>
<evidence type="ECO:0000256" key="2">
    <source>
        <dbReference type="ARBA" id="ARBA00023004"/>
    </source>
</evidence>
<dbReference type="InterPro" id="IPR017896">
    <property type="entry name" value="4Fe4S_Fe-S-bd"/>
</dbReference>
<sequence>MAHLIMEGCSGCGVCAIKCPVSAIRGVAKEQHRIEAALCIDCSVCGRYCPSSAVVDLNGHVIQRVKPKDIPKAQVLRDECSGCENCVNICSFGAIILVPYSELNGFHQVASVDESRCVGCKMCLEVCIKEAI</sequence>
<name>A0A933GK57_UNCTE</name>
<dbReference type="InterPro" id="IPR017900">
    <property type="entry name" value="4Fe4S_Fe_S_CS"/>
</dbReference>
<protein>
    <submittedName>
        <fullName evidence="5">4Fe-4S dicluster domain-containing protein</fullName>
    </submittedName>
</protein>
<evidence type="ECO:0000259" key="4">
    <source>
        <dbReference type="PROSITE" id="PS51379"/>
    </source>
</evidence>
<dbReference type="Gene3D" id="3.30.70.20">
    <property type="match status" value="2"/>
</dbReference>
<dbReference type="Proteomes" id="UP000772181">
    <property type="component" value="Unassembled WGS sequence"/>
</dbReference>
<feature type="non-terminal residue" evidence="5">
    <location>
        <position position="132"/>
    </location>
</feature>
<dbReference type="EMBL" id="JACQWF010000134">
    <property type="protein sequence ID" value="MBI4595323.1"/>
    <property type="molecule type" value="Genomic_DNA"/>
</dbReference>
<organism evidence="5 6">
    <name type="scientific">Tectimicrobiota bacterium</name>
    <dbReference type="NCBI Taxonomy" id="2528274"/>
    <lineage>
        <taxon>Bacteria</taxon>
        <taxon>Pseudomonadati</taxon>
        <taxon>Nitrospinota/Tectimicrobiota group</taxon>
        <taxon>Candidatus Tectimicrobiota</taxon>
    </lineage>
</organism>
<evidence type="ECO:0000256" key="1">
    <source>
        <dbReference type="ARBA" id="ARBA00022723"/>
    </source>
</evidence>
<gene>
    <name evidence="5" type="ORF">HY730_02985</name>
</gene>
<comment type="caution">
    <text evidence="5">The sequence shown here is derived from an EMBL/GenBank/DDBJ whole genome shotgun (WGS) entry which is preliminary data.</text>
</comment>
<evidence type="ECO:0000256" key="3">
    <source>
        <dbReference type="ARBA" id="ARBA00023014"/>
    </source>
</evidence>
<keyword evidence="1" id="KW-0479">Metal-binding</keyword>
<dbReference type="SUPFAM" id="SSF54862">
    <property type="entry name" value="4Fe-4S ferredoxins"/>
    <property type="match status" value="1"/>
</dbReference>
<reference evidence="5" key="1">
    <citation type="submission" date="2020-07" db="EMBL/GenBank/DDBJ databases">
        <title>Huge and variable diversity of episymbiotic CPR bacteria and DPANN archaea in groundwater ecosystems.</title>
        <authorList>
            <person name="He C.Y."/>
            <person name="Keren R."/>
            <person name="Whittaker M."/>
            <person name="Farag I.F."/>
            <person name="Doudna J."/>
            <person name="Cate J.H.D."/>
            <person name="Banfield J.F."/>
        </authorList>
    </citation>
    <scope>NUCLEOTIDE SEQUENCE</scope>
    <source>
        <strain evidence="5">NC_groundwater_1482_Ag_S-0.65um_47_24</strain>
    </source>
</reference>
<dbReference type="PANTHER" id="PTHR43122">
    <property type="entry name" value="FERREDOXIN SUBUNIT OF PYRUVATE:FLAVODOXIN OXIDOREDUCTASE-RELATED"/>
    <property type="match status" value="1"/>
</dbReference>
<dbReference type="GO" id="GO:0051536">
    <property type="term" value="F:iron-sulfur cluster binding"/>
    <property type="evidence" value="ECO:0007669"/>
    <property type="project" value="UniProtKB-KW"/>
</dbReference>
<dbReference type="PROSITE" id="PS51379">
    <property type="entry name" value="4FE4S_FER_2"/>
    <property type="match status" value="4"/>
</dbReference>
<dbReference type="PANTHER" id="PTHR43122:SF1">
    <property type="entry name" value="IRON-SULFUR-BINDING PROTEIN"/>
    <property type="match status" value="1"/>
</dbReference>
<dbReference type="GO" id="GO:0046872">
    <property type="term" value="F:metal ion binding"/>
    <property type="evidence" value="ECO:0007669"/>
    <property type="project" value="UniProtKB-KW"/>
</dbReference>
<evidence type="ECO:0000313" key="5">
    <source>
        <dbReference type="EMBL" id="MBI4595323.1"/>
    </source>
</evidence>
<dbReference type="AlphaFoldDB" id="A0A933GK57"/>
<dbReference type="Pfam" id="PF00037">
    <property type="entry name" value="Fer4"/>
    <property type="match status" value="1"/>
</dbReference>
<keyword evidence="2" id="KW-0408">Iron</keyword>